<gene>
    <name evidence="2" type="ORF">UFOVP84_186</name>
</gene>
<accession>A0A6J5L2C2</accession>
<dbReference type="Pfam" id="PF24308">
    <property type="entry name" value="DUF7487"/>
    <property type="match status" value="1"/>
</dbReference>
<organism evidence="2">
    <name type="scientific">uncultured Caudovirales phage</name>
    <dbReference type="NCBI Taxonomy" id="2100421"/>
    <lineage>
        <taxon>Viruses</taxon>
        <taxon>Duplodnaviria</taxon>
        <taxon>Heunggongvirae</taxon>
        <taxon>Uroviricota</taxon>
        <taxon>Caudoviricetes</taxon>
        <taxon>Peduoviridae</taxon>
        <taxon>Maltschvirus</taxon>
        <taxon>Maltschvirus maltsch</taxon>
    </lineage>
</organism>
<protein>
    <recommendedName>
        <fullName evidence="1">DUF7487 domain-containing protein</fullName>
    </recommendedName>
</protein>
<name>A0A6J5L2C2_9CAUD</name>
<dbReference type="EMBL" id="LR796208">
    <property type="protein sequence ID" value="CAB4127436.1"/>
    <property type="molecule type" value="Genomic_DNA"/>
</dbReference>
<reference evidence="2" key="1">
    <citation type="submission" date="2020-04" db="EMBL/GenBank/DDBJ databases">
        <authorList>
            <person name="Chiriac C."/>
            <person name="Salcher M."/>
            <person name="Ghai R."/>
            <person name="Kavagutti S V."/>
        </authorList>
    </citation>
    <scope>NUCLEOTIDE SEQUENCE</scope>
</reference>
<evidence type="ECO:0000259" key="1">
    <source>
        <dbReference type="Pfam" id="PF24308"/>
    </source>
</evidence>
<sequence>MTSTNIYLQASSPYFYIIQHKETRILYAGSKWAKGCNPDEFMQHNGYTTSSPTINSIIDQEGLDSFEILRIDTNCDGLHPYDYETLFLQCLDCASSPDWYNGHNNTGKMAFGLPEFDIKAKETRLKKYGNKNYNNIEKSKQTRYEKSDGKFHSNLSLEKMKTTNQSRYDTDFPLQSPNIIEKSKKTLFDNYGVDHNSKIPEVKEKKKHSCLEKTGYDNPSKVPEVKEKKKQTSMKNYGVEYTSQLPFLSIIQSRKTYAKNIISRVYPEFKPYY</sequence>
<dbReference type="InterPro" id="IPR055910">
    <property type="entry name" value="DUF7487"/>
</dbReference>
<evidence type="ECO:0000313" key="2">
    <source>
        <dbReference type="EMBL" id="CAB4127436.1"/>
    </source>
</evidence>
<proteinExistence type="predicted"/>
<feature type="domain" description="DUF7487" evidence="1">
    <location>
        <begin position="137"/>
        <end position="248"/>
    </location>
</feature>